<dbReference type="InterPro" id="IPR045605">
    <property type="entry name" value="KshA-like_C"/>
</dbReference>
<dbReference type="RefSeq" id="WP_039570625.1">
    <property type="nucleotide sequence ID" value="NZ_CP009122.1"/>
</dbReference>
<keyword evidence="2" id="KW-0001">2Fe-2S</keyword>
<reference evidence="8 9" key="1">
    <citation type="journal article" date="2015" name="Int. J. Syst. Evol. Microbiol.">
        <title>Description of Sphingopyxis fribergensis sp. nov. - a soil bacterium with the ability to degrade styrene and phenylacetic acid.</title>
        <authorList>
            <person name="Oelschlagel M."/>
            <person name="Ruckert C."/>
            <person name="Kalinowski J."/>
            <person name="Schmidt G."/>
            <person name="Schlomann M."/>
            <person name="Tischler D."/>
        </authorList>
    </citation>
    <scope>NUCLEOTIDE SEQUENCE [LARGE SCALE GENOMIC DNA]</scope>
    <source>
        <strain evidence="8 9">Kp5.2</strain>
    </source>
</reference>
<protein>
    <submittedName>
        <fullName evidence="8">Rieske (2Fe-2S) domain-containing protein</fullName>
    </submittedName>
</protein>
<feature type="domain" description="Rieske" evidence="7">
    <location>
        <begin position="18"/>
        <end position="130"/>
    </location>
</feature>
<dbReference type="Proteomes" id="UP000030907">
    <property type="component" value="Chromosome"/>
</dbReference>
<dbReference type="Pfam" id="PF19298">
    <property type="entry name" value="KshA_C"/>
    <property type="match status" value="1"/>
</dbReference>
<keyword evidence="3" id="KW-0479">Metal-binding</keyword>
<keyword evidence="4" id="KW-0560">Oxidoreductase</keyword>
<evidence type="ECO:0000256" key="1">
    <source>
        <dbReference type="ARBA" id="ARBA00001962"/>
    </source>
</evidence>
<dbReference type="GO" id="GO:0016491">
    <property type="term" value="F:oxidoreductase activity"/>
    <property type="evidence" value="ECO:0007669"/>
    <property type="project" value="UniProtKB-KW"/>
</dbReference>
<keyword evidence="5" id="KW-0408">Iron</keyword>
<dbReference type="GO" id="GO:0008203">
    <property type="term" value="P:cholesterol metabolic process"/>
    <property type="evidence" value="ECO:0007669"/>
    <property type="project" value="InterPro"/>
</dbReference>
<dbReference type="InterPro" id="IPR036922">
    <property type="entry name" value="Rieske_2Fe-2S_sf"/>
</dbReference>
<evidence type="ECO:0000256" key="5">
    <source>
        <dbReference type="ARBA" id="ARBA00023004"/>
    </source>
</evidence>
<evidence type="ECO:0000256" key="3">
    <source>
        <dbReference type="ARBA" id="ARBA00022723"/>
    </source>
</evidence>
<dbReference type="SUPFAM" id="SSF50022">
    <property type="entry name" value="ISP domain"/>
    <property type="match status" value="1"/>
</dbReference>
<evidence type="ECO:0000256" key="2">
    <source>
        <dbReference type="ARBA" id="ARBA00022714"/>
    </source>
</evidence>
<dbReference type="PROSITE" id="PS51296">
    <property type="entry name" value="RIESKE"/>
    <property type="match status" value="1"/>
</dbReference>
<dbReference type="GO" id="GO:0046872">
    <property type="term" value="F:metal ion binding"/>
    <property type="evidence" value="ECO:0007669"/>
    <property type="project" value="UniProtKB-KW"/>
</dbReference>
<dbReference type="KEGG" id="sphk:SKP52_00800"/>
<evidence type="ECO:0000259" key="7">
    <source>
        <dbReference type="PROSITE" id="PS51296"/>
    </source>
</evidence>
<dbReference type="STRING" id="1515612.SKP52_00800"/>
<dbReference type="EMBL" id="CP009122">
    <property type="protein sequence ID" value="AJA07102.1"/>
    <property type="molecule type" value="Genomic_DNA"/>
</dbReference>
<dbReference type="OrthoDB" id="9800776at2"/>
<dbReference type="GO" id="GO:0051537">
    <property type="term" value="F:2 iron, 2 sulfur cluster binding"/>
    <property type="evidence" value="ECO:0007669"/>
    <property type="project" value="UniProtKB-KW"/>
</dbReference>
<accession>A0A0A7PGM7</accession>
<dbReference type="Gene3D" id="3.90.380.10">
    <property type="entry name" value="Naphthalene 1,2-dioxygenase Alpha Subunit, Chain A, domain 1"/>
    <property type="match status" value="1"/>
</dbReference>
<dbReference type="InterPro" id="IPR017941">
    <property type="entry name" value="Rieske_2Fe-2S"/>
</dbReference>
<comment type="cofactor">
    <cofactor evidence="1">
        <name>Fe cation</name>
        <dbReference type="ChEBI" id="CHEBI:24875"/>
    </cofactor>
</comment>
<dbReference type="AlphaFoldDB" id="A0A0A7PGM7"/>
<evidence type="ECO:0000313" key="9">
    <source>
        <dbReference type="Proteomes" id="UP000030907"/>
    </source>
</evidence>
<evidence type="ECO:0000256" key="6">
    <source>
        <dbReference type="ARBA" id="ARBA00023014"/>
    </source>
</evidence>
<keyword evidence="6" id="KW-0411">Iron-sulfur</keyword>
<dbReference type="InterPro" id="IPR050584">
    <property type="entry name" value="Cholesterol_7-desaturase"/>
</dbReference>
<dbReference type="Pfam" id="PF00355">
    <property type="entry name" value="Rieske"/>
    <property type="match status" value="1"/>
</dbReference>
<gene>
    <name evidence="8" type="ORF">SKP52_00800</name>
</gene>
<keyword evidence="9" id="KW-1185">Reference proteome</keyword>
<dbReference type="SUPFAM" id="SSF55961">
    <property type="entry name" value="Bet v1-like"/>
    <property type="match status" value="1"/>
</dbReference>
<dbReference type="HOGENOM" id="CLU_037178_1_0_5"/>
<dbReference type="Gene3D" id="2.102.10.10">
    <property type="entry name" value="Rieske [2Fe-2S] iron-sulphur domain"/>
    <property type="match status" value="1"/>
</dbReference>
<organism evidence="8 9">
    <name type="scientific">Sphingopyxis fribergensis</name>
    <dbReference type="NCBI Taxonomy" id="1515612"/>
    <lineage>
        <taxon>Bacteria</taxon>
        <taxon>Pseudomonadati</taxon>
        <taxon>Pseudomonadota</taxon>
        <taxon>Alphaproteobacteria</taxon>
        <taxon>Sphingomonadales</taxon>
        <taxon>Sphingomonadaceae</taxon>
        <taxon>Sphingopyxis</taxon>
    </lineage>
</organism>
<evidence type="ECO:0000313" key="8">
    <source>
        <dbReference type="EMBL" id="AJA07102.1"/>
    </source>
</evidence>
<proteinExistence type="predicted"/>
<dbReference type="PANTHER" id="PTHR21266">
    <property type="entry name" value="IRON-SULFUR DOMAIN CONTAINING PROTEIN"/>
    <property type="match status" value="1"/>
</dbReference>
<dbReference type="PANTHER" id="PTHR21266:SF60">
    <property type="entry name" value="3-KETOSTEROID-9-ALPHA-MONOOXYGENASE, OXYGENASE COMPONENT"/>
    <property type="match status" value="1"/>
</dbReference>
<sequence>MATSAEYRLGDYAFPRGWFAVAQSAEVGRKPKNVRYFGQDMILYRGTSGRVVMLDAYCPHMGTHIGSGPHSATTTSDTFMEGDNIRCPFHAWRFGADGVCNHIPYHDGPIPPAARVNSWTVEERYGIVFCWHDPEGLAPDFEIAEFYEWGQPDWASWTELELLCDLQHPIEIFDNMSDVTHLDHLHGGSVTSYENEYDGHILHQRQSGNTTEQGEGIYASTLTTLAGYVGPGIAFGHFVEIDAKQIICVTPIEDGTCRLWQAAMLKIPQGLTAEQAEIARGRLSASMGNGLMRDGEVWATKRPAINVMQMPGDGPFRQSRIWYSQFYNPREKTDSILKRAGRRQVAKGMPPFTLGAAQ</sequence>
<name>A0A0A7PGM7_9SPHN</name>
<evidence type="ECO:0000256" key="4">
    <source>
        <dbReference type="ARBA" id="ARBA00023002"/>
    </source>
</evidence>